<sequence>MPSTGPRGPAGGPALSAAPVRCSGAALERGDDPAGSAPHLAAFLLVEHHGPWGQSVLRDSRLPEDVRRHLGGHQHLKVLLARRHHRAHRGSSYAVMACFPGRRQLLVRTVEDHRELLDVDVAAIARGEAPEGWDPAPGPVYAVCTHGRHDACCAERGRPVVAALTGVRPEQTWEVSHVGGDRFAANVLVLPEGLYYGQVTPEGVTGLAHHHEAGRLDLDHLRGRSSRPMSVQHAEVALRRHLDDDRLTSVRLVALDAERAVFAHESGRWEVRVERRTGEPARLTCGAAGLSRVPTFAVTSLVRLDPDTSEAGGA</sequence>
<evidence type="ECO:0008006" key="3">
    <source>
        <dbReference type="Google" id="ProtNLM"/>
    </source>
</evidence>
<gene>
    <name evidence="1" type="ORF">SAMN04488570_3162</name>
</gene>
<proteinExistence type="predicted"/>
<dbReference type="PANTHER" id="PTHR31902">
    <property type="entry name" value="ACTIN PATCHES DISTAL PROTEIN 1"/>
    <property type="match status" value="1"/>
</dbReference>
<keyword evidence="2" id="KW-1185">Reference proteome</keyword>
<dbReference type="SUPFAM" id="SSF52833">
    <property type="entry name" value="Thioredoxin-like"/>
    <property type="match status" value="1"/>
</dbReference>
<dbReference type="RefSeq" id="WP_091731599.1">
    <property type="nucleotide sequence ID" value="NZ_LT629757.1"/>
</dbReference>
<dbReference type="Gene3D" id="3.40.30.10">
    <property type="entry name" value="Glutaredoxin"/>
    <property type="match status" value="1"/>
</dbReference>
<dbReference type="EMBL" id="LT629757">
    <property type="protein sequence ID" value="SDS96651.1"/>
    <property type="molecule type" value="Genomic_DNA"/>
</dbReference>
<dbReference type="AlphaFoldDB" id="A0A1H1WJ63"/>
<protein>
    <recommendedName>
        <fullName evidence="3">Sucrase/ferredoxin-like</fullName>
    </recommendedName>
</protein>
<dbReference type="Pfam" id="PF06999">
    <property type="entry name" value="Suc_Fer-like"/>
    <property type="match status" value="1"/>
</dbReference>
<organism evidence="1 2">
    <name type="scientific">Nocardioides scoriae</name>
    <dbReference type="NCBI Taxonomy" id="642780"/>
    <lineage>
        <taxon>Bacteria</taxon>
        <taxon>Bacillati</taxon>
        <taxon>Actinomycetota</taxon>
        <taxon>Actinomycetes</taxon>
        <taxon>Propionibacteriales</taxon>
        <taxon>Nocardioidaceae</taxon>
        <taxon>Nocardioides</taxon>
    </lineage>
</organism>
<name>A0A1H1WJ63_9ACTN</name>
<dbReference type="STRING" id="642780.SAMN04488570_3162"/>
<dbReference type="OrthoDB" id="3399139at2"/>
<dbReference type="CDD" id="cd03062">
    <property type="entry name" value="TRX_Fd_Sucrase"/>
    <property type="match status" value="1"/>
</dbReference>
<evidence type="ECO:0000313" key="1">
    <source>
        <dbReference type="EMBL" id="SDS96651.1"/>
    </source>
</evidence>
<reference evidence="2" key="1">
    <citation type="submission" date="2016-10" db="EMBL/GenBank/DDBJ databases">
        <authorList>
            <person name="Varghese N."/>
            <person name="Submissions S."/>
        </authorList>
    </citation>
    <scope>NUCLEOTIDE SEQUENCE [LARGE SCALE GENOMIC DNA]</scope>
    <source>
        <strain evidence="2">DSM 22127</strain>
    </source>
</reference>
<evidence type="ECO:0000313" key="2">
    <source>
        <dbReference type="Proteomes" id="UP000198859"/>
    </source>
</evidence>
<dbReference type="InterPro" id="IPR009737">
    <property type="entry name" value="Aim32/Apd1-like"/>
</dbReference>
<dbReference type="InterPro" id="IPR036249">
    <property type="entry name" value="Thioredoxin-like_sf"/>
</dbReference>
<accession>A0A1H1WJ63</accession>
<dbReference type="Proteomes" id="UP000198859">
    <property type="component" value="Chromosome I"/>
</dbReference>
<dbReference type="PANTHER" id="PTHR31902:SF22">
    <property type="entry name" value="SLL1203 PROTEIN"/>
    <property type="match status" value="1"/>
</dbReference>